<dbReference type="NCBIfam" id="NF033819">
    <property type="entry name" value="IS66_TnpB"/>
    <property type="match status" value="1"/>
</dbReference>
<keyword evidence="2" id="KW-1185">Reference proteome</keyword>
<gene>
    <name evidence="1" type="primary">tnpB</name>
    <name evidence="1" type="ORF">E8A74_04055</name>
</gene>
<evidence type="ECO:0000313" key="1">
    <source>
        <dbReference type="EMBL" id="TKD12288.1"/>
    </source>
</evidence>
<evidence type="ECO:0000313" key="2">
    <source>
        <dbReference type="Proteomes" id="UP000309215"/>
    </source>
</evidence>
<reference evidence="1 2" key="1">
    <citation type="submission" date="2019-04" db="EMBL/GenBank/DDBJ databases">
        <authorList>
            <person name="Li Y."/>
            <person name="Wang J."/>
        </authorList>
    </citation>
    <scope>NUCLEOTIDE SEQUENCE [LARGE SCALE GENOMIC DNA]</scope>
    <source>
        <strain evidence="1 2">DSM 14668</strain>
    </source>
</reference>
<dbReference type="OrthoDB" id="9801450at2"/>
<dbReference type="EMBL" id="SSMQ01000003">
    <property type="protein sequence ID" value="TKD12288.1"/>
    <property type="molecule type" value="Genomic_DNA"/>
</dbReference>
<dbReference type="PANTHER" id="PTHR36455">
    <property type="match status" value="1"/>
</dbReference>
<dbReference type="PANTHER" id="PTHR36455:SF1">
    <property type="entry name" value="BLR8292 PROTEIN"/>
    <property type="match status" value="1"/>
</dbReference>
<dbReference type="AlphaFoldDB" id="A0A4U1JI25"/>
<accession>A0A4U1JI25</accession>
<proteinExistence type="predicted"/>
<dbReference type="Pfam" id="PF05717">
    <property type="entry name" value="TnpB_IS66"/>
    <property type="match status" value="1"/>
</dbReference>
<organism evidence="1 2">
    <name type="scientific">Polyangium fumosum</name>
    <dbReference type="NCBI Taxonomy" id="889272"/>
    <lineage>
        <taxon>Bacteria</taxon>
        <taxon>Pseudomonadati</taxon>
        <taxon>Myxococcota</taxon>
        <taxon>Polyangia</taxon>
        <taxon>Polyangiales</taxon>
        <taxon>Polyangiaceae</taxon>
        <taxon>Polyangium</taxon>
    </lineage>
</organism>
<dbReference type="Proteomes" id="UP000309215">
    <property type="component" value="Unassembled WGS sequence"/>
</dbReference>
<name>A0A4U1JI25_9BACT</name>
<dbReference type="RefSeq" id="WP_136927586.1">
    <property type="nucleotide sequence ID" value="NZ_SSMQ01000003.1"/>
</dbReference>
<protein>
    <submittedName>
        <fullName evidence="1">IS66 family insertion sequence element accessory protein TnpB</fullName>
    </submittedName>
</protein>
<dbReference type="InterPro" id="IPR008878">
    <property type="entry name" value="Transposase_IS66_Orf2"/>
</dbReference>
<sequence length="124" mass="13968">MFTLPPALRIYVATTPAAMRKSFDGLSAAVAQIIGQDPTSGHLFVFRNRRGDQIRVLFWDRTGYCIIAKRLARGRFHLPMPASPAARHLEVDAAELGLLLEGIDLSDAQRRKRFRLLPQPRHHA</sequence>
<comment type="caution">
    <text evidence="1">The sequence shown here is derived from an EMBL/GenBank/DDBJ whole genome shotgun (WGS) entry which is preliminary data.</text>
</comment>